<evidence type="ECO:0000313" key="1">
    <source>
        <dbReference type="EMBL" id="KJK43694.1"/>
    </source>
</evidence>
<dbReference type="PATRIC" id="fig|68170.10.peg.8305"/>
<evidence type="ECO:0000313" key="2">
    <source>
        <dbReference type="Proteomes" id="UP000033393"/>
    </source>
</evidence>
<dbReference type="InterPro" id="IPR002698">
    <property type="entry name" value="FTHF_cligase"/>
</dbReference>
<dbReference type="EMBL" id="JYJG01000278">
    <property type="protein sequence ID" value="KJK43694.1"/>
    <property type="molecule type" value="Genomic_DNA"/>
</dbReference>
<proteinExistence type="predicted"/>
<sequence>MGSPGDGKNEVRHRVWDLLAEHGAAPPDVHGSIPNFVGAEAAANKLAELAIWKAARVVKAVPDKPQIPVRVLGLSQGKLIYLAVPKLAGAKPFYELDPANLPVPPAEAAIPKVAATFARTVDTDEMPQVDLIVCGSVAVDRRGARLGKGAGYADIEVALLQEAGLIHEATPIVTTVHDLQVVEDELPETSHDFSVDFIITPTQVIECGPSRRPEGILWSEIDPAKVAAIPALALRAAQRPPIE</sequence>
<keyword evidence="1" id="KW-0436">Ligase</keyword>
<reference evidence="1 2" key="1">
    <citation type="submission" date="2015-02" db="EMBL/GenBank/DDBJ databases">
        <authorList>
            <person name="Ju K.-S."/>
            <person name="Doroghazi J.R."/>
            <person name="Metcalf W."/>
        </authorList>
    </citation>
    <scope>NUCLEOTIDE SEQUENCE [LARGE SCALE GENOMIC DNA]</scope>
    <source>
        <strain evidence="1 2">NRRL B-16140</strain>
    </source>
</reference>
<dbReference type="PANTHER" id="PTHR13017:SF0">
    <property type="entry name" value="METHENYLTETRAHYDROFOLATE SYNTHASE DOMAIN-CONTAINING PROTEIN"/>
    <property type="match status" value="1"/>
</dbReference>
<protein>
    <submittedName>
        <fullName evidence="1">5-formyltetrahydrofolate cyclo-ligase</fullName>
    </submittedName>
</protein>
<accession>A0A0F0GJH8</accession>
<comment type="caution">
    <text evidence="1">The sequence shown here is derived from an EMBL/GenBank/DDBJ whole genome shotgun (WGS) entry which is preliminary data.</text>
</comment>
<organism evidence="1 2">
    <name type="scientific">Lentzea aerocolonigenes</name>
    <name type="common">Lechevalieria aerocolonigenes</name>
    <name type="synonym">Saccharothrix aerocolonigenes</name>
    <dbReference type="NCBI Taxonomy" id="68170"/>
    <lineage>
        <taxon>Bacteria</taxon>
        <taxon>Bacillati</taxon>
        <taxon>Actinomycetota</taxon>
        <taxon>Actinomycetes</taxon>
        <taxon>Pseudonocardiales</taxon>
        <taxon>Pseudonocardiaceae</taxon>
        <taxon>Lentzea</taxon>
    </lineage>
</organism>
<dbReference type="InterPro" id="IPR024185">
    <property type="entry name" value="FTHF_cligase-like_sf"/>
</dbReference>
<dbReference type="GO" id="GO:0016874">
    <property type="term" value="F:ligase activity"/>
    <property type="evidence" value="ECO:0007669"/>
    <property type="project" value="UniProtKB-KW"/>
</dbReference>
<dbReference type="PANTHER" id="PTHR13017">
    <property type="entry name" value="5-FORMYLTETRAHYDROFOLATE CYCLO-LIGASE-RELATED"/>
    <property type="match status" value="1"/>
</dbReference>
<keyword evidence="2" id="KW-1185">Reference proteome</keyword>
<dbReference type="AlphaFoldDB" id="A0A0F0GJH8"/>
<dbReference type="OrthoDB" id="3242798at2"/>
<dbReference type="InterPro" id="IPR037171">
    <property type="entry name" value="NagB/RpiA_transferase-like"/>
</dbReference>
<dbReference type="Proteomes" id="UP000033393">
    <property type="component" value="Unassembled WGS sequence"/>
</dbReference>
<dbReference type="Pfam" id="PF01812">
    <property type="entry name" value="5-FTHF_cyc-lig"/>
    <property type="match status" value="1"/>
</dbReference>
<name>A0A0F0GJH8_LENAE</name>
<dbReference type="RefSeq" id="WP_045315477.1">
    <property type="nucleotide sequence ID" value="NZ_JYJG01000278.1"/>
</dbReference>
<dbReference type="SUPFAM" id="SSF100950">
    <property type="entry name" value="NagB/RpiA/CoA transferase-like"/>
    <property type="match status" value="1"/>
</dbReference>
<dbReference type="GO" id="GO:0005737">
    <property type="term" value="C:cytoplasm"/>
    <property type="evidence" value="ECO:0007669"/>
    <property type="project" value="TreeGrafter"/>
</dbReference>
<gene>
    <name evidence="1" type="ORF">UK23_32215</name>
</gene>
<dbReference type="Gene3D" id="3.40.50.10420">
    <property type="entry name" value="NagB/RpiA/CoA transferase-like"/>
    <property type="match status" value="1"/>
</dbReference>